<keyword evidence="2" id="KW-0436">Ligase</keyword>
<evidence type="ECO:0000256" key="4">
    <source>
        <dbReference type="ARBA" id="ARBA00022741"/>
    </source>
</evidence>
<dbReference type="AlphaFoldDB" id="W9ZCY0"/>
<comment type="catalytic activity">
    <reaction evidence="6">
        <text>cytidine(34) in tRNA(Ile2) + L-lysine + ATP = lysidine(34) in tRNA(Ile2) + AMP + diphosphate + H(+)</text>
        <dbReference type="Rhea" id="RHEA:43744"/>
        <dbReference type="Rhea" id="RHEA-COMP:10625"/>
        <dbReference type="Rhea" id="RHEA-COMP:10670"/>
        <dbReference type="ChEBI" id="CHEBI:15378"/>
        <dbReference type="ChEBI" id="CHEBI:30616"/>
        <dbReference type="ChEBI" id="CHEBI:32551"/>
        <dbReference type="ChEBI" id="CHEBI:33019"/>
        <dbReference type="ChEBI" id="CHEBI:82748"/>
        <dbReference type="ChEBI" id="CHEBI:83665"/>
        <dbReference type="ChEBI" id="CHEBI:456215"/>
        <dbReference type="EC" id="6.3.4.19"/>
    </reaction>
</comment>
<comment type="caution">
    <text evidence="8">The sequence shown here is derived from an EMBL/GenBank/DDBJ whole genome shotgun (WGS) entry which is preliminary data.</text>
</comment>
<sequence>MALAYLLKQIPKADLRLRLEPLAFIVNHNARTKSRKEAQFVARYLEKLDIQPVVLNMDWGKIPDPASLPDFEMQARKARYQLIATAAIRRNIHHLFLGHHQDDQVETILMRLIRNPNTSFLGLQGMSAHSAIPCCEAIRGAHEMERYERWPDWLRQFDDTMPEEVEDNDAINLGKQVTVSRPGGLQIHRPLLEFPKKRLVQTCQHNGIIYQNDKTNDDPTLTLRNAIRRLRTNHHGSGYDKRLPRALQAQSILQIGHRARNSTSSLVERGGEILRKIRVQSFDLRSGLMTIAVSKTFVAACEDDVEAGANALARLTSVVSYQSRDDVPTLVPQARLMEFLDAMRSSDATFLTIQKVLLEKLQVDRSGIDHDRVAWRLSRPPMRSSEAKLAHQNFPLNSPWTKTSLSSNSTCHPNVDSSSGVWSDWVLWDHRYWMRVRAQDPSSLSEICVRPYQESDAPYVVETLKKDSVEFHDTLAKAAPGKLRYTLPVLTYQGRISVFPTLNISIPKSRSQQSGPTVAQHPIREWEVSYKAMDQPFIQEQAKTIEWRNALVKRRRGA</sequence>
<dbReference type="GeneID" id="19165039"/>
<evidence type="ECO:0000256" key="3">
    <source>
        <dbReference type="ARBA" id="ARBA00022694"/>
    </source>
</evidence>
<dbReference type="Pfam" id="PF01171">
    <property type="entry name" value="ATP_bind_3"/>
    <property type="match status" value="1"/>
</dbReference>
<evidence type="ECO:0000313" key="8">
    <source>
        <dbReference type="EMBL" id="EXJ92349.1"/>
    </source>
</evidence>
<evidence type="ECO:0000256" key="1">
    <source>
        <dbReference type="ARBA" id="ARBA00013267"/>
    </source>
</evidence>
<keyword evidence="3" id="KW-0819">tRNA processing</keyword>
<keyword evidence="9" id="KW-1185">Reference proteome</keyword>
<feature type="domain" description="tRNA(Ile)-lysidine/2-thiocytidine synthase N-terminal" evidence="7">
    <location>
        <begin position="1"/>
        <end position="229"/>
    </location>
</feature>
<evidence type="ECO:0000313" key="9">
    <source>
        <dbReference type="Proteomes" id="UP000019478"/>
    </source>
</evidence>
<organism evidence="8 9">
    <name type="scientific">Capronia epimyces CBS 606.96</name>
    <dbReference type="NCBI Taxonomy" id="1182542"/>
    <lineage>
        <taxon>Eukaryota</taxon>
        <taxon>Fungi</taxon>
        <taxon>Dikarya</taxon>
        <taxon>Ascomycota</taxon>
        <taxon>Pezizomycotina</taxon>
        <taxon>Eurotiomycetes</taxon>
        <taxon>Chaetothyriomycetidae</taxon>
        <taxon>Chaetothyriales</taxon>
        <taxon>Herpotrichiellaceae</taxon>
        <taxon>Capronia</taxon>
    </lineage>
</organism>
<dbReference type="Gene3D" id="3.40.50.620">
    <property type="entry name" value="HUPs"/>
    <property type="match status" value="1"/>
</dbReference>
<dbReference type="PANTHER" id="PTHR43033">
    <property type="entry name" value="TRNA(ILE)-LYSIDINE SYNTHASE-RELATED"/>
    <property type="match status" value="1"/>
</dbReference>
<keyword evidence="4" id="KW-0547">Nucleotide-binding</keyword>
<dbReference type="Proteomes" id="UP000019478">
    <property type="component" value="Unassembled WGS sequence"/>
</dbReference>
<dbReference type="PANTHER" id="PTHR43033:SF1">
    <property type="entry name" value="TRNA(ILE)-LYSIDINE SYNTHASE-RELATED"/>
    <property type="match status" value="1"/>
</dbReference>
<gene>
    <name evidence="8" type="ORF">A1O3_00899</name>
</gene>
<evidence type="ECO:0000256" key="5">
    <source>
        <dbReference type="ARBA" id="ARBA00022840"/>
    </source>
</evidence>
<keyword evidence="5" id="KW-0067">ATP-binding</keyword>
<dbReference type="SUPFAM" id="SSF52402">
    <property type="entry name" value="Adenine nucleotide alpha hydrolases-like"/>
    <property type="match status" value="1"/>
</dbReference>
<dbReference type="InterPro" id="IPR011063">
    <property type="entry name" value="TilS/TtcA_N"/>
</dbReference>
<dbReference type="InterPro" id="IPR012795">
    <property type="entry name" value="tRNA_Ile_lys_synt_N"/>
</dbReference>
<dbReference type="STRING" id="1182542.W9ZCY0"/>
<evidence type="ECO:0000256" key="2">
    <source>
        <dbReference type="ARBA" id="ARBA00022598"/>
    </source>
</evidence>
<evidence type="ECO:0000256" key="6">
    <source>
        <dbReference type="ARBA" id="ARBA00048539"/>
    </source>
</evidence>
<dbReference type="HOGENOM" id="CLU_015599_1_0_1"/>
<name>W9ZCY0_9EURO</name>
<dbReference type="InterPro" id="IPR012094">
    <property type="entry name" value="tRNA_Ile_lys_synt"/>
</dbReference>
<proteinExistence type="predicted"/>
<dbReference type="GO" id="GO:0005524">
    <property type="term" value="F:ATP binding"/>
    <property type="evidence" value="ECO:0007669"/>
    <property type="project" value="UniProtKB-KW"/>
</dbReference>
<dbReference type="OrthoDB" id="434144at2759"/>
<dbReference type="CDD" id="cd01992">
    <property type="entry name" value="TilS_N"/>
    <property type="match status" value="1"/>
</dbReference>
<reference evidence="8 9" key="1">
    <citation type="submission" date="2013-03" db="EMBL/GenBank/DDBJ databases">
        <title>The Genome Sequence of Capronia epimyces CBS 606.96.</title>
        <authorList>
            <consortium name="The Broad Institute Genomics Platform"/>
            <person name="Cuomo C."/>
            <person name="de Hoog S."/>
            <person name="Gorbushina A."/>
            <person name="Walker B."/>
            <person name="Young S.K."/>
            <person name="Zeng Q."/>
            <person name="Gargeya S."/>
            <person name="Fitzgerald M."/>
            <person name="Haas B."/>
            <person name="Abouelleil A."/>
            <person name="Allen A.W."/>
            <person name="Alvarado L."/>
            <person name="Arachchi H.M."/>
            <person name="Berlin A.M."/>
            <person name="Chapman S.B."/>
            <person name="Gainer-Dewar J."/>
            <person name="Goldberg J."/>
            <person name="Griggs A."/>
            <person name="Gujja S."/>
            <person name="Hansen M."/>
            <person name="Howarth C."/>
            <person name="Imamovic A."/>
            <person name="Ireland A."/>
            <person name="Larimer J."/>
            <person name="McCowan C."/>
            <person name="Murphy C."/>
            <person name="Pearson M."/>
            <person name="Poon T.W."/>
            <person name="Priest M."/>
            <person name="Roberts A."/>
            <person name="Saif S."/>
            <person name="Shea T."/>
            <person name="Sisk P."/>
            <person name="Sykes S."/>
            <person name="Wortman J."/>
            <person name="Nusbaum C."/>
            <person name="Birren B."/>
        </authorList>
    </citation>
    <scope>NUCLEOTIDE SEQUENCE [LARGE SCALE GENOMIC DNA]</scope>
    <source>
        <strain evidence="8 9">CBS 606.96</strain>
    </source>
</reference>
<dbReference type="EMBL" id="AMGY01000001">
    <property type="protein sequence ID" value="EXJ92349.1"/>
    <property type="molecule type" value="Genomic_DNA"/>
</dbReference>
<dbReference type="InterPro" id="IPR014729">
    <property type="entry name" value="Rossmann-like_a/b/a_fold"/>
</dbReference>
<evidence type="ECO:0000259" key="7">
    <source>
        <dbReference type="Pfam" id="PF01171"/>
    </source>
</evidence>
<protein>
    <recommendedName>
        <fullName evidence="1">tRNA(Ile)-lysidine synthetase</fullName>
        <ecNumber evidence="1">6.3.4.19</ecNumber>
    </recommendedName>
</protein>
<accession>W9ZCY0</accession>
<dbReference type="GO" id="GO:0032267">
    <property type="term" value="F:tRNA(Ile)-lysidine synthase activity"/>
    <property type="evidence" value="ECO:0007669"/>
    <property type="project" value="UniProtKB-EC"/>
</dbReference>
<dbReference type="EC" id="6.3.4.19" evidence="1"/>
<dbReference type="GO" id="GO:0008033">
    <property type="term" value="P:tRNA processing"/>
    <property type="evidence" value="ECO:0007669"/>
    <property type="project" value="UniProtKB-KW"/>
</dbReference>
<dbReference type="RefSeq" id="XP_007729239.1">
    <property type="nucleotide sequence ID" value="XM_007731049.1"/>
</dbReference>
<dbReference type="eggNOG" id="ENOG502QQNE">
    <property type="taxonomic scope" value="Eukaryota"/>
</dbReference>